<gene>
    <name evidence="2" type="ORF">FBBNIHIM_08975</name>
</gene>
<keyword evidence="1" id="KW-1133">Transmembrane helix</keyword>
<feature type="transmembrane region" description="Helical" evidence="1">
    <location>
        <begin position="64"/>
        <end position="88"/>
    </location>
</feature>
<feature type="transmembrane region" description="Helical" evidence="1">
    <location>
        <begin position="21"/>
        <end position="44"/>
    </location>
</feature>
<organism evidence="2 3">
    <name type="scientific">Pseudocitrobacter vendiensis</name>
    <dbReference type="NCBI Taxonomy" id="2488306"/>
    <lineage>
        <taxon>Bacteria</taxon>
        <taxon>Pseudomonadati</taxon>
        <taxon>Pseudomonadota</taxon>
        <taxon>Gammaproteobacteria</taxon>
        <taxon>Enterobacterales</taxon>
        <taxon>Enterobacteriaceae</taxon>
        <taxon>Pseudocitrobacter</taxon>
    </lineage>
</organism>
<evidence type="ECO:0000313" key="3">
    <source>
        <dbReference type="Proteomes" id="UP001152651"/>
    </source>
</evidence>
<proteinExistence type="predicted"/>
<keyword evidence="1" id="KW-0472">Membrane</keyword>
<keyword evidence="1" id="KW-0812">Transmembrane</keyword>
<protein>
    <submittedName>
        <fullName evidence="2">Uncharacterized protein</fullName>
    </submittedName>
</protein>
<dbReference type="Proteomes" id="UP001152651">
    <property type="component" value="Unassembled WGS sequence"/>
</dbReference>
<evidence type="ECO:0000313" key="2">
    <source>
        <dbReference type="EMBL" id="CAH6636947.1"/>
    </source>
</evidence>
<keyword evidence="3" id="KW-1185">Reference proteome</keyword>
<dbReference type="EMBL" id="CALSBS010000006">
    <property type="protein sequence ID" value="CAH6636947.1"/>
    <property type="molecule type" value="Genomic_DNA"/>
</dbReference>
<evidence type="ECO:0000256" key="1">
    <source>
        <dbReference type="SAM" id="Phobius"/>
    </source>
</evidence>
<comment type="caution">
    <text evidence="2">The sequence shown here is derived from an EMBL/GenBank/DDBJ whole genome shotgun (WGS) entry which is preliminary data.</text>
</comment>
<accession>A0ABM9F811</accession>
<dbReference type="RefSeq" id="WP_253897647.1">
    <property type="nucleotide sequence ID" value="NZ_CALSBS010000006.1"/>
</dbReference>
<sequence>MNISKDAGEIVGVFGWAKFRFIGCIVCAVIFIGVAILCFSLMNIPTSREAAHGGAYFDTTGWPVSPFILFMSVGGGLLILAAITLLVARSVKAKYTFTVYEEGIASRCGGKETYIPFRDIEDVYLFSVGRGNYSGELNSLAYRKSRQNDWIIISLLNTDSEKLISLFRQLHAEQRSRALQEKIEQGQKVRFDYVSAKNVWLKRAFALRIADYLKIDASLKPLYLTKEGIVIDEKNIVINKTDCITNDSWVENLYVFDSHGSKKFSMMFPTIISGDAFITTLNKVIETKD</sequence>
<reference evidence="2" key="1">
    <citation type="submission" date="2022-05" db="EMBL/GenBank/DDBJ databases">
        <authorList>
            <person name="Blom J."/>
        </authorList>
    </citation>
    <scope>NUCLEOTIDE SEQUENCE</scope>
    <source>
        <strain evidence="2">Type strain: CPO20170097</strain>
    </source>
</reference>
<name>A0ABM9F811_9ENTR</name>